<evidence type="ECO:0000313" key="2">
    <source>
        <dbReference type="Proteomes" id="UP000559010"/>
    </source>
</evidence>
<protein>
    <recommendedName>
        <fullName evidence="3">4-amino-4-deoxychorismate lyase</fullName>
    </recommendedName>
</protein>
<keyword evidence="2" id="KW-1185">Reference proteome</keyword>
<evidence type="ECO:0008006" key="3">
    <source>
        <dbReference type="Google" id="ProtNLM"/>
    </source>
</evidence>
<proteinExistence type="predicted"/>
<dbReference type="InterPro" id="IPR036038">
    <property type="entry name" value="Aminotransferase-like"/>
</dbReference>
<dbReference type="Pfam" id="PF01063">
    <property type="entry name" value="Aminotran_4"/>
    <property type="match status" value="1"/>
</dbReference>
<dbReference type="InterPro" id="IPR043132">
    <property type="entry name" value="BCAT-like_C"/>
</dbReference>
<dbReference type="InterPro" id="IPR001544">
    <property type="entry name" value="Aminotrans_IV"/>
</dbReference>
<comment type="caution">
    <text evidence="1">The sequence shown here is derived from an EMBL/GenBank/DDBJ whole genome shotgun (WGS) entry which is preliminary data.</text>
</comment>
<name>A0A848IYI2_9BACT</name>
<organism evidence="1 2">
    <name type="scientific">Marinigracilibium pacificum</name>
    <dbReference type="NCBI Taxonomy" id="2729599"/>
    <lineage>
        <taxon>Bacteria</taxon>
        <taxon>Pseudomonadati</taxon>
        <taxon>Bacteroidota</taxon>
        <taxon>Cytophagia</taxon>
        <taxon>Cytophagales</taxon>
        <taxon>Flammeovirgaceae</taxon>
        <taxon>Marinigracilibium</taxon>
    </lineage>
</organism>
<gene>
    <name evidence="1" type="ORF">HH304_09820</name>
</gene>
<dbReference type="Gene3D" id="3.30.470.10">
    <property type="match status" value="1"/>
</dbReference>
<dbReference type="EMBL" id="JABBNU010000005">
    <property type="protein sequence ID" value="NMM48696.1"/>
    <property type="molecule type" value="Genomic_DNA"/>
</dbReference>
<reference evidence="1 2" key="1">
    <citation type="submission" date="2020-04" db="EMBL/GenBank/DDBJ databases">
        <title>Flammeovirgaceae bacterium KN852 isolated from deep sea.</title>
        <authorList>
            <person name="Zhang D.-C."/>
        </authorList>
    </citation>
    <scope>NUCLEOTIDE SEQUENCE [LARGE SCALE GENOMIC DNA]</scope>
    <source>
        <strain evidence="1 2">KN852</strain>
    </source>
</reference>
<evidence type="ECO:0000313" key="1">
    <source>
        <dbReference type="EMBL" id="NMM48696.1"/>
    </source>
</evidence>
<accession>A0A848IYI2</accession>
<dbReference type="InterPro" id="IPR043131">
    <property type="entry name" value="BCAT-like_N"/>
</dbReference>
<dbReference type="GO" id="GO:0003824">
    <property type="term" value="F:catalytic activity"/>
    <property type="evidence" value="ECO:0007669"/>
    <property type="project" value="InterPro"/>
</dbReference>
<dbReference type="Gene3D" id="3.20.10.10">
    <property type="entry name" value="D-amino Acid Aminotransferase, subunit A, domain 2"/>
    <property type="match status" value="1"/>
</dbReference>
<dbReference type="Proteomes" id="UP000559010">
    <property type="component" value="Unassembled WGS sequence"/>
</dbReference>
<dbReference type="AlphaFoldDB" id="A0A848IYI2"/>
<dbReference type="SUPFAM" id="SSF56752">
    <property type="entry name" value="D-aminoacid aminotransferase-like PLP-dependent enzymes"/>
    <property type="match status" value="1"/>
</dbReference>
<sequence>MCQFIESICLVNNESPLLKYHQSRINRTFDFYFPDCKPIDLEKVLSKQELPQKKDKYKIRLVYDQKLREISINKYIPKKISSLRLIETSDLDYSFKFEDRKRLMHLYDQRNEADDIVIIKEGKVTDSSYSNLVFKKGEEYFTPLNPLLKGTRREKLLEDRTISTIDFNVRDLDKFESVTLINAMLELGEIEIPIENIIK</sequence>